<dbReference type="Pfam" id="PF04028">
    <property type="entry name" value="DUF374"/>
    <property type="match status" value="1"/>
</dbReference>
<feature type="region of interest" description="Disordered" evidence="1">
    <location>
        <begin position="1"/>
        <end position="27"/>
    </location>
</feature>
<evidence type="ECO:0000313" key="3">
    <source>
        <dbReference type="EMBL" id="SEC53236.1"/>
    </source>
</evidence>
<feature type="domain" description="DUF374" evidence="2">
    <location>
        <begin position="93"/>
        <end position="160"/>
    </location>
</feature>
<dbReference type="CDD" id="cd07983">
    <property type="entry name" value="LPLAT_DUF374-like"/>
    <property type="match status" value="1"/>
</dbReference>
<evidence type="ECO:0000256" key="1">
    <source>
        <dbReference type="SAM" id="MobiDB-lite"/>
    </source>
</evidence>
<evidence type="ECO:0000259" key="2">
    <source>
        <dbReference type="Pfam" id="PF04028"/>
    </source>
</evidence>
<name>A0A1H4T9X4_9BACT</name>
<evidence type="ECO:0000313" key="4">
    <source>
        <dbReference type="Proteomes" id="UP000182409"/>
    </source>
</evidence>
<reference evidence="3 4" key="1">
    <citation type="submission" date="2016-10" db="EMBL/GenBank/DDBJ databases">
        <authorList>
            <person name="de Groot N.N."/>
        </authorList>
    </citation>
    <scope>NUCLEOTIDE SEQUENCE [LARGE SCALE GENOMIC DNA]</scope>
    <source>
        <strain evidence="3 4">AB35.6</strain>
    </source>
</reference>
<dbReference type="EMBL" id="FNSD01000001">
    <property type="protein sequence ID" value="SEC53236.1"/>
    <property type="molecule type" value="Genomic_DNA"/>
</dbReference>
<dbReference type="InterPro" id="IPR007172">
    <property type="entry name" value="DUF374"/>
</dbReference>
<dbReference type="Proteomes" id="UP000182409">
    <property type="component" value="Unassembled WGS sequence"/>
</dbReference>
<protein>
    <recommendedName>
        <fullName evidence="2">DUF374 domain-containing protein</fullName>
    </recommendedName>
</protein>
<accession>A0A1H4T9X4</accession>
<sequence length="236" mass="25739">MQPLSSHATYNIPVPSPQQASAEPRDTGGLQFTRQQRLLLTIVPPLASFLLHLLGSTLRFKDRDAPGARPADRFPQEAEVYVFWHRALLLAAWRYRGLGIRILISASFDGELIARLVERLGFVPVRGSSSRGGAAGLLAATRARKAGYKVAITADGPRGPVYVAKDGAAAIAQRAHSSASCFHLHPESAWTLRSWDRFLIPKPFSRVRVAWQAPLEDPTTLSLQDSLNGAVRSAEA</sequence>
<proteinExistence type="predicted"/>
<organism evidence="3 4">
    <name type="scientific">Terriglobus roseus</name>
    <dbReference type="NCBI Taxonomy" id="392734"/>
    <lineage>
        <taxon>Bacteria</taxon>
        <taxon>Pseudomonadati</taxon>
        <taxon>Acidobacteriota</taxon>
        <taxon>Terriglobia</taxon>
        <taxon>Terriglobales</taxon>
        <taxon>Acidobacteriaceae</taxon>
        <taxon>Terriglobus</taxon>
    </lineage>
</organism>
<dbReference type="AlphaFoldDB" id="A0A1H4T9X4"/>
<gene>
    <name evidence="3" type="ORF">SAMN05443244_3691</name>
</gene>